<feature type="domain" description="Nephrocystin 3-like N-terminal" evidence="2">
    <location>
        <begin position="203"/>
        <end position="326"/>
    </location>
</feature>
<reference evidence="3" key="2">
    <citation type="submission" date="2023-06" db="EMBL/GenBank/DDBJ databases">
        <authorList>
            <consortium name="Lawrence Berkeley National Laboratory"/>
            <person name="Haridas S."/>
            <person name="Hensen N."/>
            <person name="Bonometti L."/>
            <person name="Westerberg I."/>
            <person name="Brannstrom I.O."/>
            <person name="Guillou S."/>
            <person name="Cros-Aarteil S."/>
            <person name="Calhoun S."/>
            <person name="Kuo A."/>
            <person name="Mondo S."/>
            <person name="Pangilinan J."/>
            <person name="Riley R."/>
            <person name="LaButti K."/>
            <person name="Andreopoulos B."/>
            <person name="Lipzen A."/>
            <person name="Chen C."/>
            <person name="Yanf M."/>
            <person name="Daum C."/>
            <person name="Ng V."/>
            <person name="Clum A."/>
            <person name="Steindorff A."/>
            <person name="Ohm R."/>
            <person name="Martin F."/>
            <person name="Silar P."/>
            <person name="Natvig D."/>
            <person name="Lalanne C."/>
            <person name="Gautier V."/>
            <person name="Ament-velasquez S.L."/>
            <person name="Kruys A."/>
            <person name="Hutchinson M.I."/>
            <person name="Powell A.J."/>
            <person name="Barry K."/>
            <person name="Miller A.N."/>
            <person name="Grigoriev I.V."/>
            <person name="Debuchy R."/>
            <person name="Gladieux P."/>
            <person name="Thoren M.H."/>
            <person name="Johannesson H."/>
        </authorList>
    </citation>
    <scope>NUCLEOTIDE SEQUENCE</scope>
    <source>
        <strain evidence="3">CBS 232.78</strain>
    </source>
</reference>
<accession>A0AAE0NHE4</accession>
<gene>
    <name evidence="3" type="ORF">B0H63DRAFT_524293</name>
</gene>
<keyword evidence="1" id="KW-0677">Repeat</keyword>
<reference evidence="3" key="1">
    <citation type="journal article" date="2023" name="Mol. Phylogenet. Evol.">
        <title>Genome-scale phylogeny and comparative genomics of the fungal order Sordariales.</title>
        <authorList>
            <person name="Hensen N."/>
            <person name="Bonometti L."/>
            <person name="Westerberg I."/>
            <person name="Brannstrom I.O."/>
            <person name="Guillou S."/>
            <person name="Cros-Aarteil S."/>
            <person name="Calhoun S."/>
            <person name="Haridas S."/>
            <person name="Kuo A."/>
            <person name="Mondo S."/>
            <person name="Pangilinan J."/>
            <person name="Riley R."/>
            <person name="LaButti K."/>
            <person name="Andreopoulos B."/>
            <person name="Lipzen A."/>
            <person name="Chen C."/>
            <person name="Yan M."/>
            <person name="Daum C."/>
            <person name="Ng V."/>
            <person name="Clum A."/>
            <person name="Steindorff A."/>
            <person name="Ohm R.A."/>
            <person name="Martin F."/>
            <person name="Silar P."/>
            <person name="Natvig D.O."/>
            <person name="Lalanne C."/>
            <person name="Gautier V."/>
            <person name="Ament-Velasquez S.L."/>
            <person name="Kruys A."/>
            <person name="Hutchinson M.I."/>
            <person name="Powell A.J."/>
            <person name="Barry K."/>
            <person name="Miller A.N."/>
            <person name="Grigoriev I.V."/>
            <person name="Debuchy R."/>
            <person name="Gladieux P."/>
            <person name="Hiltunen Thoren M."/>
            <person name="Johannesson H."/>
        </authorList>
    </citation>
    <scope>NUCLEOTIDE SEQUENCE</scope>
    <source>
        <strain evidence="3">CBS 232.78</strain>
    </source>
</reference>
<proteinExistence type="predicted"/>
<evidence type="ECO:0000313" key="3">
    <source>
        <dbReference type="EMBL" id="KAK3381588.1"/>
    </source>
</evidence>
<dbReference type="Proteomes" id="UP001285441">
    <property type="component" value="Unassembled WGS sequence"/>
</dbReference>
<comment type="caution">
    <text evidence="3">The sequence shown here is derived from an EMBL/GenBank/DDBJ whole genome shotgun (WGS) entry which is preliminary data.</text>
</comment>
<name>A0AAE0NHE4_9PEZI</name>
<evidence type="ECO:0000313" key="4">
    <source>
        <dbReference type="Proteomes" id="UP001285441"/>
    </source>
</evidence>
<dbReference type="PANTHER" id="PTHR10039">
    <property type="entry name" value="AMELOGENIN"/>
    <property type="match status" value="1"/>
</dbReference>
<evidence type="ECO:0000256" key="1">
    <source>
        <dbReference type="ARBA" id="ARBA00022737"/>
    </source>
</evidence>
<sequence>MTTVETPPDYWDKALNSLTEDVKSGLNLTAMTRKHDIPQAVLRAVEEKREICLQKRWKFKKSSGEQIVLRDILKKISVRMLLQVTTQDVEIFGVMVNDLEVVKRLITRYREFEQLHLGRESLVKQSMEEALIRLYSEVLTFLGQLIKFFRDSTPDSGGGDHKKQMEKIQIYEAEVLQIANLADTERLHFLELAVTQTKANPDAAPFAYLYCNDCGFEPERSSPDNIPRSLMKQIGITLAAEPRVSDFLLVEYERAAQARVDGLDLQQLQIADCVKLILDIAGTVPLTMVLDAVDELHETNQYSLLDALNTIAVNAGSVVKIFVTCRNDSQIFALAPAARYIQVRRQDTQPDMESFIIQELDTVIKERRLLNGNVPPQLGFRILASLLHDAGEMFLWAKLLIQRLCWVKTEEDVLDALGEQTLATLNGLYESRLRRIMESGNFARNVVVGIFSWLLLYERASEPNSTCFCCLRRKRNNLSHPPNH</sequence>
<protein>
    <recommendedName>
        <fullName evidence="2">Nephrocystin 3-like N-terminal domain-containing protein</fullName>
    </recommendedName>
</protein>
<dbReference type="EMBL" id="JAULSW010000005">
    <property type="protein sequence ID" value="KAK3381588.1"/>
    <property type="molecule type" value="Genomic_DNA"/>
</dbReference>
<keyword evidence="4" id="KW-1185">Reference proteome</keyword>
<evidence type="ECO:0000259" key="2">
    <source>
        <dbReference type="Pfam" id="PF24883"/>
    </source>
</evidence>
<dbReference type="AlphaFoldDB" id="A0AAE0NHE4"/>
<organism evidence="3 4">
    <name type="scientific">Podospora didyma</name>
    <dbReference type="NCBI Taxonomy" id="330526"/>
    <lineage>
        <taxon>Eukaryota</taxon>
        <taxon>Fungi</taxon>
        <taxon>Dikarya</taxon>
        <taxon>Ascomycota</taxon>
        <taxon>Pezizomycotina</taxon>
        <taxon>Sordariomycetes</taxon>
        <taxon>Sordariomycetidae</taxon>
        <taxon>Sordariales</taxon>
        <taxon>Podosporaceae</taxon>
        <taxon>Podospora</taxon>
    </lineage>
</organism>
<dbReference type="PANTHER" id="PTHR10039:SF16">
    <property type="entry name" value="GPI INOSITOL-DEACYLASE"/>
    <property type="match status" value="1"/>
</dbReference>
<dbReference type="InterPro" id="IPR056884">
    <property type="entry name" value="NPHP3-like_N"/>
</dbReference>
<dbReference type="Pfam" id="PF24883">
    <property type="entry name" value="NPHP3_N"/>
    <property type="match status" value="1"/>
</dbReference>